<dbReference type="Gene3D" id="3.80.10.10">
    <property type="entry name" value="Ribonuclease Inhibitor"/>
    <property type="match status" value="1"/>
</dbReference>
<dbReference type="EMBL" id="BMAR01000019">
    <property type="protein sequence ID" value="GFR47674.1"/>
    <property type="molecule type" value="Genomic_DNA"/>
</dbReference>
<dbReference type="InterPro" id="IPR032675">
    <property type="entry name" value="LRR_dom_sf"/>
</dbReference>
<dbReference type="GO" id="GO:0031267">
    <property type="term" value="F:small GTPase binding"/>
    <property type="evidence" value="ECO:0007669"/>
    <property type="project" value="TreeGrafter"/>
</dbReference>
<keyword evidence="2" id="KW-0343">GTPase activation</keyword>
<name>A0AAD3HN92_9CHLO</name>
<protein>
    <recommendedName>
        <fullName evidence="7">RNI-like protein</fullName>
    </recommendedName>
</protein>
<dbReference type="SMART" id="SM00367">
    <property type="entry name" value="LRR_CC"/>
    <property type="match status" value="3"/>
</dbReference>
<gene>
    <name evidence="5" type="ORF">Agub_g9419</name>
</gene>
<comment type="subcellular location">
    <subcellularLocation>
        <location evidence="1">Cytoplasm</location>
        <location evidence="1">Cytoskeleton</location>
        <location evidence="1">Cilium axoneme</location>
    </subcellularLocation>
</comment>
<dbReference type="AlphaFoldDB" id="A0AAD3HN92"/>
<dbReference type="Proteomes" id="UP001054857">
    <property type="component" value="Unassembled WGS sequence"/>
</dbReference>
<comment type="caution">
    <text evidence="5">The sequence shown here is derived from an EMBL/GenBank/DDBJ whole genome shotgun (WGS) entry which is preliminary data.</text>
</comment>
<dbReference type="InterPro" id="IPR001611">
    <property type="entry name" value="Leu-rich_rpt"/>
</dbReference>
<dbReference type="SMART" id="SM00368">
    <property type="entry name" value="LRR_RI"/>
    <property type="match status" value="4"/>
</dbReference>
<dbReference type="GO" id="GO:0005634">
    <property type="term" value="C:nucleus"/>
    <property type="evidence" value="ECO:0007669"/>
    <property type="project" value="TreeGrafter"/>
</dbReference>
<evidence type="ECO:0000313" key="6">
    <source>
        <dbReference type="Proteomes" id="UP001054857"/>
    </source>
</evidence>
<dbReference type="GO" id="GO:0005829">
    <property type="term" value="C:cytosol"/>
    <property type="evidence" value="ECO:0007669"/>
    <property type="project" value="TreeGrafter"/>
</dbReference>
<keyword evidence="3" id="KW-0433">Leucine-rich repeat</keyword>
<dbReference type="PANTHER" id="PTHR24113">
    <property type="entry name" value="RAN GTPASE-ACTIVATING PROTEIN 1"/>
    <property type="match status" value="1"/>
</dbReference>
<proteinExistence type="predicted"/>
<dbReference type="GO" id="GO:0048471">
    <property type="term" value="C:perinuclear region of cytoplasm"/>
    <property type="evidence" value="ECO:0007669"/>
    <property type="project" value="TreeGrafter"/>
</dbReference>
<keyword evidence="4" id="KW-0677">Repeat</keyword>
<evidence type="ECO:0000256" key="4">
    <source>
        <dbReference type="ARBA" id="ARBA00022737"/>
    </source>
</evidence>
<keyword evidence="6" id="KW-1185">Reference proteome</keyword>
<evidence type="ECO:0000256" key="1">
    <source>
        <dbReference type="ARBA" id="ARBA00004430"/>
    </source>
</evidence>
<reference evidence="5 6" key="1">
    <citation type="journal article" date="2021" name="Sci. Rep.">
        <title>Genome sequencing of the multicellular alga Astrephomene provides insights into convergent evolution of germ-soma differentiation.</title>
        <authorList>
            <person name="Yamashita S."/>
            <person name="Yamamoto K."/>
            <person name="Matsuzaki R."/>
            <person name="Suzuki S."/>
            <person name="Yamaguchi H."/>
            <person name="Hirooka S."/>
            <person name="Minakuchi Y."/>
            <person name="Miyagishima S."/>
            <person name="Kawachi M."/>
            <person name="Toyoda A."/>
            <person name="Nozaki H."/>
        </authorList>
    </citation>
    <scope>NUCLEOTIDE SEQUENCE [LARGE SCALE GENOMIC DNA]</scope>
    <source>
        <strain evidence="5 6">NIES-4017</strain>
    </source>
</reference>
<organism evidence="5 6">
    <name type="scientific">Astrephomene gubernaculifera</name>
    <dbReference type="NCBI Taxonomy" id="47775"/>
    <lineage>
        <taxon>Eukaryota</taxon>
        <taxon>Viridiplantae</taxon>
        <taxon>Chlorophyta</taxon>
        <taxon>core chlorophytes</taxon>
        <taxon>Chlorophyceae</taxon>
        <taxon>CS clade</taxon>
        <taxon>Chlamydomonadales</taxon>
        <taxon>Astrephomenaceae</taxon>
        <taxon>Astrephomene</taxon>
    </lineage>
</organism>
<feature type="non-terminal residue" evidence="5">
    <location>
        <position position="329"/>
    </location>
</feature>
<dbReference type="GO" id="GO:0006913">
    <property type="term" value="P:nucleocytoplasmic transport"/>
    <property type="evidence" value="ECO:0007669"/>
    <property type="project" value="TreeGrafter"/>
</dbReference>
<sequence length="329" mass="35595">MRRRAKDDLVELLVISPEDAERFPWEVSNVNLARKGLVTKHITSLIKMLERSPDVRTLDLSGNPFIGGTGVTSLVAAIKDARLSTIEAIHISKSGLTADTMKDVTIALPSLKTLDVSGNSIGDDGIRNLLTGQQLPNMTELYIKDAGLTDAGIHHITGVMQSISNLRVLDISGNGLKDEGIRSLADLLEHHSSLKELRLDGLPFTVHVSRYLGRALVRNPMVLSGGTLSISDAGDKAICSLLSEFVQCRGAKLNCKPSSIVFKATDWKQVQVSYVSSVLAAKAGLLCSGSCRARAHNVNETRDESVQNLFDGRLATKWVDLESDLGWNG</sequence>
<evidence type="ECO:0000313" key="5">
    <source>
        <dbReference type="EMBL" id="GFR47674.1"/>
    </source>
</evidence>
<evidence type="ECO:0008006" key="7">
    <source>
        <dbReference type="Google" id="ProtNLM"/>
    </source>
</evidence>
<dbReference type="GO" id="GO:0005930">
    <property type="term" value="C:axoneme"/>
    <property type="evidence" value="ECO:0007669"/>
    <property type="project" value="UniProtKB-SubCell"/>
</dbReference>
<dbReference type="InterPro" id="IPR027038">
    <property type="entry name" value="RanGap"/>
</dbReference>
<dbReference type="GO" id="GO:0005096">
    <property type="term" value="F:GTPase activator activity"/>
    <property type="evidence" value="ECO:0007669"/>
    <property type="project" value="UniProtKB-KW"/>
</dbReference>
<dbReference type="Pfam" id="PF13516">
    <property type="entry name" value="LRR_6"/>
    <property type="match status" value="3"/>
</dbReference>
<dbReference type="SUPFAM" id="SSF52047">
    <property type="entry name" value="RNI-like"/>
    <property type="match status" value="1"/>
</dbReference>
<dbReference type="InterPro" id="IPR006553">
    <property type="entry name" value="Leu-rich_rpt_Cys-con_subtyp"/>
</dbReference>
<accession>A0AAD3HN92</accession>
<evidence type="ECO:0000256" key="2">
    <source>
        <dbReference type="ARBA" id="ARBA00022468"/>
    </source>
</evidence>
<dbReference type="PANTHER" id="PTHR24113:SF12">
    <property type="entry name" value="RAN GTPASE-ACTIVATING PROTEIN 1"/>
    <property type="match status" value="1"/>
</dbReference>
<evidence type="ECO:0000256" key="3">
    <source>
        <dbReference type="ARBA" id="ARBA00022614"/>
    </source>
</evidence>